<reference evidence="2" key="1">
    <citation type="submission" date="2023-06" db="EMBL/GenBank/DDBJ databases">
        <authorList>
            <consortium name="Lawrence Berkeley National Laboratory"/>
            <person name="Ahrendt S."/>
            <person name="Sahu N."/>
            <person name="Indic B."/>
            <person name="Wong-Bajracharya J."/>
            <person name="Merenyi Z."/>
            <person name="Ke H.-M."/>
            <person name="Monk M."/>
            <person name="Kocsube S."/>
            <person name="Drula E."/>
            <person name="Lipzen A."/>
            <person name="Balint B."/>
            <person name="Henrissat B."/>
            <person name="Andreopoulos B."/>
            <person name="Martin F.M."/>
            <person name="Harder C.B."/>
            <person name="Rigling D."/>
            <person name="Ford K.L."/>
            <person name="Foster G.D."/>
            <person name="Pangilinan J."/>
            <person name="Papanicolaou A."/>
            <person name="Barry K."/>
            <person name="LaButti K."/>
            <person name="Viragh M."/>
            <person name="Koriabine M."/>
            <person name="Yan M."/>
            <person name="Riley R."/>
            <person name="Champramary S."/>
            <person name="Plett K.L."/>
            <person name="Tsai I.J."/>
            <person name="Slot J."/>
            <person name="Sipos G."/>
            <person name="Plett J."/>
            <person name="Nagy L.G."/>
            <person name="Grigoriev I.V."/>
        </authorList>
    </citation>
    <scope>NUCLEOTIDE SEQUENCE</scope>
    <source>
        <strain evidence="2">FPL87.14</strain>
    </source>
</reference>
<dbReference type="AlphaFoldDB" id="A0AA39MTL6"/>
<organism evidence="2 3">
    <name type="scientific">Armillaria borealis</name>
    <dbReference type="NCBI Taxonomy" id="47425"/>
    <lineage>
        <taxon>Eukaryota</taxon>
        <taxon>Fungi</taxon>
        <taxon>Dikarya</taxon>
        <taxon>Basidiomycota</taxon>
        <taxon>Agaricomycotina</taxon>
        <taxon>Agaricomycetes</taxon>
        <taxon>Agaricomycetidae</taxon>
        <taxon>Agaricales</taxon>
        <taxon>Marasmiineae</taxon>
        <taxon>Physalacriaceae</taxon>
        <taxon>Armillaria</taxon>
    </lineage>
</organism>
<feature type="compositionally biased region" description="Basic and acidic residues" evidence="1">
    <location>
        <begin position="61"/>
        <end position="80"/>
    </location>
</feature>
<evidence type="ECO:0000313" key="2">
    <source>
        <dbReference type="EMBL" id="KAK0445579.1"/>
    </source>
</evidence>
<name>A0AA39MTL6_9AGAR</name>
<dbReference type="EMBL" id="JAUEPT010000016">
    <property type="protein sequence ID" value="KAK0445579.1"/>
    <property type="molecule type" value="Genomic_DNA"/>
</dbReference>
<dbReference type="Proteomes" id="UP001175226">
    <property type="component" value="Unassembled WGS sequence"/>
</dbReference>
<comment type="caution">
    <text evidence="2">The sequence shown here is derived from an EMBL/GenBank/DDBJ whole genome shotgun (WGS) entry which is preliminary data.</text>
</comment>
<evidence type="ECO:0000256" key="1">
    <source>
        <dbReference type="SAM" id="MobiDB-lite"/>
    </source>
</evidence>
<sequence>MLRRTNTSIVWEYGEMVQSRWCQKKMGAMAIRRACLGRYASLDPCCQPEGENRMVRGATTRRTDPLGDVKSTAPERKSDGIRLPMSKEERGICVCMLSFVSQCLYDWTFCDSWSRNVTFIRDGTSNRFTKTSALGVLRRVYHGRPLTPELPIRRVDIEPVIRVRVTARDISLDSMKLKAHILDISRTLSRRAMVNDHGYIVDMRVNTVSACTVVGLEGCEHGEDMVKMLAHITSREEARTEVEGIVSVLDALSSGVKMPSLSKISRTKVQEMK</sequence>
<evidence type="ECO:0000313" key="3">
    <source>
        <dbReference type="Proteomes" id="UP001175226"/>
    </source>
</evidence>
<gene>
    <name evidence="2" type="ORF">EV421DRAFT_1734767</name>
</gene>
<proteinExistence type="predicted"/>
<keyword evidence="3" id="KW-1185">Reference proteome</keyword>
<feature type="region of interest" description="Disordered" evidence="1">
    <location>
        <begin position="57"/>
        <end position="80"/>
    </location>
</feature>
<accession>A0AA39MTL6</accession>
<protein>
    <submittedName>
        <fullName evidence="2">Uncharacterized protein</fullName>
    </submittedName>
</protein>